<dbReference type="InterPro" id="IPR031680">
    <property type="entry name" value="Hepar_II_III_N"/>
</dbReference>
<dbReference type="Pfam" id="PF16889">
    <property type="entry name" value="Hepar_II_III_N"/>
    <property type="match status" value="1"/>
</dbReference>
<evidence type="ECO:0000256" key="4">
    <source>
        <dbReference type="ARBA" id="ARBA00023239"/>
    </source>
</evidence>
<dbReference type="PANTHER" id="PTHR39210">
    <property type="entry name" value="HEPARIN-SULFATE LYASE"/>
    <property type="match status" value="1"/>
</dbReference>
<proteinExistence type="predicted"/>
<feature type="domain" description="Heparinase II/III-like C-terminal" evidence="5">
    <location>
        <begin position="329"/>
        <end position="540"/>
    </location>
</feature>
<accession>A0A9D1PT95</accession>
<evidence type="ECO:0000259" key="5">
    <source>
        <dbReference type="Pfam" id="PF07940"/>
    </source>
</evidence>
<keyword evidence="4" id="KW-0456">Lyase</keyword>
<evidence type="ECO:0000256" key="2">
    <source>
        <dbReference type="ARBA" id="ARBA00022729"/>
    </source>
</evidence>
<dbReference type="SUPFAM" id="SSF48230">
    <property type="entry name" value="Chondroitin AC/alginate lyase"/>
    <property type="match status" value="1"/>
</dbReference>
<reference evidence="7" key="1">
    <citation type="journal article" date="2021" name="PeerJ">
        <title>Extensive microbial diversity within the chicken gut microbiome revealed by metagenomics and culture.</title>
        <authorList>
            <person name="Gilroy R."/>
            <person name="Ravi A."/>
            <person name="Getino M."/>
            <person name="Pursley I."/>
            <person name="Horton D.L."/>
            <person name="Alikhan N.F."/>
            <person name="Baker D."/>
            <person name="Gharbi K."/>
            <person name="Hall N."/>
            <person name="Watson M."/>
            <person name="Adriaenssens E.M."/>
            <person name="Foster-Nyarko E."/>
            <person name="Jarju S."/>
            <person name="Secka A."/>
            <person name="Antonio M."/>
            <person name="Oren A."/>
            <person name="Chaudhuri R.R."/>
            <person name="La Ragione R."/>
            <person name="Hildebrand F."/>
            <person name="Pallen M.J."/>
        </authorList>
    </citation>
    <scope>NUCLEOTIDE SEQUENCE</scope>
    <source>
        <strain evidence="7">Gambia11-129</strain>
    </source>
</reference>
<comment type="subcellular location">
    <subcellularLocation>
        <location evidence="1">Periplasm</location>
    </subcellularLocation>
</comment>
<feature type="domain" description="Heparin-sulfate lyase N-terminal" evidence="6">
    <location>
        <begin position="21"/>
        <end position="283"/>
    </location>
</feature>
<evidence type="ECO:0000256" key="3">
    <source>
        <dbReference type="ARBA" id="ARBA00022764"/>
    </source>
</evidence>
<name>A0A9D1PT95_9SPIO</name>
<keyword evidence="3" id="KW-0574">Periplasm</keyword>
<evidence type="ECO:0000256" key="1">
    <source>
        <dbReference type="ARBA" id="ARBA00004418"/>
    </source>
</evidence>
<gene>
    <name evidence="7" type="ORF">IAB12_06060</name>
</gene>
<dbReference type="Gene3D" id="2.70.98.70">
    <property type="match status" value="1"/>
</dbReference>
<evidence type="ECO:0000313" key="8">
    <source>
        <dbReference type="Proteomes" id="UP000823936"/>
    </source>
</evidence>
<dbReference type="InterPro" id="IPR012480">
    <property type="entry name" value="Hepar_II_III_C"/>
</dbReference>
<organism evidence="7 8">
    <name type="scientific">Candidatus Ornithospirochaeta avicola</name>
    <dbReference type="NCBI Taxonomy" id="2840896"/>
    <lineage>
        <taxon>Bacteria</taxon>
        <taxon>Pseudomonadati</taxon>
        <taxon>Spirochaetota</taxon>
        <taxon>Spirochaetia</taxon>
        <taxon>Spirochaetales</taxon>
        <taxon>Spirochaetaceae</taxon>
        <taxon>Spirochaetaceae incertae sedis</taxon>
        <taxon>Candidatus Ornithospirochaeta</taxon>
    </lineage>
</organism>
<keyword evidence="2" id="KW-0732">Signal</keyword>
<dbReference type="Pfam" id="PF07940">
    <property type="entry name" value="Hepar_II_III_C"/>
    <property type="match status" value="1"/>
</dbReference>
<comment type="caution">
    <text evidence="7">The sequence shown here is derived from an EMBL/GenBank/DDBJ whole genome shotgun (WGS) entry which is preliminary data.</text>
</comment>
<evidence type="ECO:0000259" key="6">
    <source>
        <dbReference type="Pfam" id="PF16889"/>
    </source>
</evidence>
<protein>
    <submittedName>
        <fullName evidence="7">Heparinase II/III family protein</fullName>
    </submittedName>
</protein>
<dbReference type="InterPro" id="IPR008929">
    <property type="entry name" value="Chondroitin_lyas"/>
</dbReference>
<dbReference type="GO" id="GO:0016829">
    <property type="term" value="F:lyase activity"/>
    <property type="evidence" value="ECO:0007669"/>
    <property type="project" value="UniProtKB-KW"/>
</dbReference>
<dbReference type="Gene3D" id="1.50.10.100">
    <property type="entry name" value="Chondroitin AC/alginate lyase"/>
    <property type="match status" value="1"/>
</dbReference>
<dbReference type="PANTHER" id="PTHR39210:SF1">
    <property type="entry name" value="HEPARIN-SULFATE LYASE"/>
    <property type="match status" value="1"/>
</dbReference>
<dbReference type="GO" id="GO:0042597">
    <property type="term" value="C:periplasmic space"/>
    <property type="evidence" value="ECO:0007669"/>
    <property type="project" value="UniProtKB-SubCell"/>
</dbReference>
<dbReference type="EMBL" id="DXHU01000023">
    <property type="protein sequence ID" value="HIV99321.1"/>
    <property type="molecule type" value="Genomic_DNA"/>
</dbReference>
<sequence length="635" mass="73163">MYYWINNLDFLSEVKRIKGYERNEYKIADLAVNNTFIFTDTYEMEKCKTPVVFEKIDWDYVPFGDPEWNFAFNRHSFLLHLAKAYALSENEIYRSSFIRLFTDYYSNNSRINEKNKGLSWRSLEAGIRVENYLRSYEIFSLIKSFDSDFEALFSKALSLHIDYLKDNTDYKLVLSNWGILQDHGLFLASLFLGDNEKAEKAIRRLDEEFDLQTLADGMHWEQSSMYQAEVLHCGLDTILVAKRNGISIPKRMYENVHKMALSLARTLRPDGQTYLFGDSDRIFMRDIIQIASILFSDPVLSYYSKDKKFADFYWNFSAKTRLVKMQKEEKSRYFAESGNLIISLKKDEEVRFHAGPYGSGHGHLDQLHLDFYKKGVCFLSDTGRATYVASEPRFALKNTFGHNTIAINDKDMASLSGSWGLDVAAESYITRCIIKDEWSFTEAINMAYLKEGAFIRRRILTFSSDVVVVLDEITSDKLVKISSFWHTEKGVDVSLDKNRAELYAKKDKVLIVYDENANVRIEDYMFSDTYNEISSSKTIVRLDNASGIRSHATVIFPSGDGMVEKIDAFKPLSGNRVSSSIANSYRITTNGNVYTLVVENRETMDDGSIISAGGISSYARIFFKKNDEEIVRVLY</sequence>
<dbReference type="AlphaFoldDB" id="A0A9D1PT95"/>
<evidence type="ECO:0000313" key="7">
    <source>
        <dbReference type="EMBL" id="HIV99321.1"/>
    </source>
</evidence>
<dbReference type="Proteomes" id="UP000823936">
    <property type="component" value="Unassembled WGS sequence"/>
</dbReference>
<reference evidence="7" key="2">
    <citation type="submission" date="2021-04" db="EMBL/GenBank/DDBJ databases">
        <authorList>
            <person name="Gilroy R."/>
        </authorList>
    </citation>
    <scope>NUCLEOTIDE SEQUENCE</scope>
    <source>
        <strain evidence="7">Gambia11-129</strain>
    </source>
</reference>